<gene>
    <name evidence="2" type="ORF">SAMN05661091_5916</name>
</gene>
<evidence type="ECO:0000313" key="2">
    <source>
        <dbReference type="EMBL" id="SMF92600.1"/>
    </source>
</evidence>
<reference evidence="2 3" key="1">
    <citation type="submission" date="2017-04" db="EMBL/GenBank/DDBJ databases">
        <authorList>
            <person name="Afonso C.L."/>
            <person name="Miller P.J."/>
            <person name="Scott M.A."/>
            <person name="Spackman E."/>
            <person name="Goraichik I."/>
            <person name="Dimitrov K.M."/>
            <person name="Suarez D.L."/>
            <person name="Swayne D.E."/>
        </authorList>
    </citation>
    <scope>NUCLEOTIDE SEQUENCE [LARGE SCALE GENOMIC DNA]</scope>
    <source>
        <strain evidence="2 3">N3/975</strain>
    </source>
</reference>
<name>A0A1X7HTD0_9BACL</name>
<feature type="transmembrane region" description="Helical" evidence="1">
    <location>
        <begin position="208"/>
        <end position="228"/>
    </location>
</feature>
<evidence type="ECO:0000313" key="3">
    <source>
        <dbReference type="Proteomes" id="UP000192940"/>
    </source>
</evidence>
<keyword evidence="1" id="KW-1133">Transmembrane helix</keyword>
<dbReference type="AlphaFoldDB" id="A0A1X7HTD0"/>
<feature type="transmembrane region" description="Helical" evidence="1">
    <location>
        <begin position="78"/>
        <end position="102"/>
    </location>
</feature>
<dbReference type="STRING" id="1313296.SAMN05661091_5916"/>
<feature type="transmembrane region" description="Helical" evidence="1">
    <location>
        <begin position="123"/>
        <end position="146"/>
    </location>
</feature>
<dbReference type="EMBL" id="LT840184">
    <property type="protein sequence ID" value="SMF92600.1"/>
    <property type="molecule type" value="Genomic_DNA"/>
</dbReference>
<keyword evidence="1" id="KW-0812">Transmembrane</keyword>
<dbReference type="Proteomes" id="UP000192940">
    <property type="component" value="Chromosome I"/>
</dbReference>
<sequence length="274" mass="31609">MKSYAGKGWTSVKDQFYVIILLFLYRLLWGYCLYRLVKSAVVPLLMRFPDPAPNELSKLLYFYEGEMALTQSNDVHTYAWILICMLIIRMLLTPLIHAGIFYNLHQEAKGERGLFFFKGIRQLWKPVTLFYVVETILTFTPAYWLVPKMLPSLLAAIRDPSTLLKIAPYFVCWLLYAYLIHLFFLYMQFGKTAGMSMISALMVCLRHIGKAMLISITIGGTAIALLLLLSGMSFLWSGLIGLIIQQTSYFVSSLFQLWSVTAQYHVWHTHSRQI</sequence>
<feature type="transmembrane region" description="Helical" evidence="1">
    <location>
        <begin position="166"/>
        <end position="187"/>
    </location>
</feature>
<feature type="transmembrane region" description="Helical" evidence="1">
    <location>
        <begin position="16"/>
        <end position="37"/>
    </location>
</feature>
<keyword evidence="3" id="KW-1185">Reference proteome</keyword>
<accession>A0A1X7HTD0</accession>
<dbReference type="RefSeq" id="WP_208916659.1">
    <property type="nucleotide sequence ID" value="NZ_LT840184.1"/>
</dbReference>
<evidence type="ECO:0000256" key="1">
    <source>
        <dbReference type="SAM" id="Phobius"/>
    </source>
</evidence>
<keyword evidence="1" id="KW-0472">Membrane</keyword>
<proteinExistence type="predicted"/>
<organism evidence="2 3">
    <name type="scientific">Paenibacillus uliginis N3/975</name>
    <dbReference type="NCBI Taxonomy" id="1313296"/>
    <lineage>
        <taxon>Bacteria</taxon>
        <taxon>Bacillati</taxon>
        <taxon>Bacillota</taxon>
        <taxon>Bacilli</taxon>
        <taxon>Bacillales</taxon>
        <taxon>Paenibacillaceae</taxon>
        <taxon>Paenibacillus</taxon>
    </lineage>
</organism>
<protein>
    <submittedName>
        <fullName evidence="2">Uncharacterized protein</fullName>
    </submittedName>
</protein>
<feature type="transmembrane region" description="Helical" evidence="1">
    <location>
        <begin position="234"/>
        <end position="255"/>
    </location>
</feature>